<keyword evidence="2" id="KW-1185">Reference proteome</keyword>
<comment type="caution">
    <text evidence="1">The sequence shown here is derived from an EMBL/GenBank/DDBJ whole genome shotgun (WGS) entry which is preliminary data.</text>
</comment>
<dbReference type="PANTHER" id="PTHR36221">
    <property type="entry name" value="DUF742 DOMAIN-CONTAINING PROTEIN"/>
    <property type="match status" value="1"/>
</dbReference>
<organism evidence="1 2">
    <name type="scientific">Streptomyces flavidovirens</name>
    <dbReference type="NCBI Taxonomy" id="67298"/>
    <lineage>
        <taxon>Bacteria</taxon>
        <taxon>Bacillati</taxon>
        <taxon>Actinomycetota</taxon>
        <taxon>Actinomycetes</taxon>
        <taxon>Kitasatosporales</taxon>
        <taxon>Streptomycetaceae</taxon>
        <taxon>Streptomyces</taxon>
    </lineage>
</organism>
<dbReference type="RefSeq" id="WP_355715132.1">
    <property type="nucleotide sequence ID" value="NZ_JBEXNP010000003.1"/>
</dbReference>
<dbReference type="Proteomes" id="UP001601976">
    <property type="component" value="Unassembled WGS sequence"/>
</dbReference>
<evidence type="ECO:0000313" key="1">
    <source>
        <dbReference type="EMBL" id="MFF3342129.1"/>
    </source>
</evidence>
<dbReference type="PANTHER" id="PTHR36221:SF1">
    <property type="entry name" value="DUF742 DOMAIN-CONTAINING PROTEIN"/>
    <property type="match status" value="1"/>
</dbReference>
<dbReference type="EMBL" id="JBIAPK010000008">
    <property type="protein sequence ID" value="MFF3342129.1"/>
    <property type="molecule type" value="Genomic_DNA"/>
</dbReference>
<protein>
    <submittedName>
        <fullName evidence="1">DUF742 domain-containing protein</fullName>
    </submittedName>
</protein>
<sequence>MPDDPQHRDHRRTRLYALTDGRTATPHTVLTMDTMITAAVAADDHGGLPTEWQAILAMCPAPNGRAVAEIAARMHMRLTPMTVLLGELVDRGLIHHRPPLEGAETSNVHLLMRIRDSLAHL</sequence>
<dbReference type="Pfam" id="PF05331">
    <property type="entry name" value="DUF742"/>
    <property type="match status" value="1"/>
</dbReference>
<evidence type="ECO:0000313" key="2">
    <source>
        <dbReference type="Proteomes" id="UP001601976"/>
    </source>
</evidence>
<dbReference type="InterPro" id="IPR036390">
    <property type="entry name" value="WH_DNA-bd_sf"/>
</dbReference>
<dbReference type="InterPro" id="IPR007995">
    <property type="entry name" value="DUF742"/>
</dbReference>
<dbReference type="InterPro" id="IPR036388">
    <property type="entry name" value="WH-like_DNA-bd_sf"/>
</dbReference>
<gene>
    <name evidence="1" type="ORF">ACFYWW_25930</name>
</gene>
<name>A0ABW6RKQ9_9ACTN</name>
<dbReference type="SUPFAM" id="SSF46785">
    <property type="entry name" value="Winged helix' DNA-binding domain"/>
    <property type="match status" value="1"/>
</dbReference>
<reference evidence="1 2" key="1">
    <citation type="submission" date="2024-10" db="EMBL/GenBank/DDBJ databases">
        <title>The Natural Products Discovery Center: Release of the First 8490 Sequenced Strains for Exploring Actinobacteria Biosynthetic Diversity.</title>
        <authorList>
            <person name="Kalkreuter E."/>
            <person name="Kautsar S.A."/>
            <person name="Yang D."/>
            <person name="Bader C.D."/>
            <person name="Teijaro C.N."/>
            <person name="Fluegel L."/>
            <person name="Davis C.M."/>
            <person name="Simpson J.R."/>
            <person name="Lauterbach L."/>
            <person name="Steele A.D."/>
            <person name="Gui C."/>
            <person name="Meng S."/>
            <person name="Li G."/>
            <person name="Viehrig K."/>
            <person name="Ye F."/>
            <person name="Su P."/>
            <person name="Kiefer A.F."/>
            <person name="Nichols A."/>
            <person name="Cepeda A.J."/>
            <person name="Yan W."/>
            <person name="Fan B."/>
            <person name="Jiang Y."/>
            <person name="Adhikari A."/>
            <person name="Zheng C.-J."/>
            <person name="Schuster L."/>
            <person name="Cowan T.M."/>
            <person name="Smanski M.J."/>
            <person name="Chevrette M.G."/>
            <person name="De Carvalho L.P.S."/>
            <person name="Shen B."/>
        </authorList>
    </citation>
    <scope>NUCLEOTIDE SEQUENCE [LARGE SCALE GENOMIC DNA]</scope>
    <source>
        <strain evidence="1 2">NPDC003029</strain>
    </source>
</reference>
<accession>A0ABW6RKQ9</accession>
<proteinExistence type="predicted"/>
<dbReference type="Gene3D" id="1.10.10.10">
    <property type="entry name" value="Winged helix-like DNA-binding domain superfamily/Winged helix DNA-binding domain"/>
    <property type="match status" value="1"/>
</dbReference>